<dbReference type="EMBL" id="NBBJ01000001">
    <property type="protein sequence ID" value="OWK32469.1"/>
    <property type="molecule type" value="Genomic_DNA"/>
</dbReference>
<evidence type="ECO:0000256" key="5">
    <source>
        <dbReference type="ARBA" id="ARBA00023136"/>
    </source>
</evidence>
<keyword evidence="8" id="KW-0808">Transferase</keyword>
<dbReference type="InterPro" id="IPR003856">
    <property type="entry name" value="LPS_length_determ_N"/>
</dbReference>
<comment type="caution">
    <text evidence="8">The sequence shown here is derived from an EMBL/GenBank/DDBJ whole genome shotgun (WGS) entry which is preliminary data.</text>
</comment>
<proteinExistence type="predicted"/>
<feature type="transmembrane region" description="Helical" evidence="6">
    <location>
        <begin position="388"/>
        <end position="409"/>
    </location>
</feature>
<keyword evidence="5 6" id="KW-0472">Membrane</keyword>
<keyword evidence="3 6" id="KW-0812">Transmembrane</keyword>
<keyword evidence="4 6" id="KW-1133">Transmembrane helix</keyword>
<evidence type="ECO:0000313" key="8">
    <source>
        <dbReference type="EMBL" id="OWK32469.1"/>
    </source>
</evidence>
<feature type="domain" description="Polysaccharide chain length determinant N-terminal" evidence="7">
    <location>
        <begin position="21"/>
        <end position="104"/>
    </location>
</feature>
<gene>
    <name evidence="8" type="ORF">SPMU_08010</name>
</gene>
<feature type="transmembrane region" description="Helical" evidence="6">
    <location>
        <begin position="30"/>
        <end position="51"/>
    </location>
</feature>
<dbReference type="Proteomes" id="UP000197783">
    <property type="component" value="Unassembled WGS sequence"/>
</dbReference>
<dbReference type="PANTHER" id="PTHR32309">
    <property type="entry name" value="TYROSINE-PROTEIN KINASE"/>
    <property type="match status" value="1"/>
</dbReference>
<evidence type="ECO:0000313" key="9">
    <source>
        <dbReference type="Proteomes" id="UP000197783"/>
    </source>
</evidence>
<dbReference type="Pfam" id="PF02706">
    <property type="entry name" value="Wzz"/>
    <property type="match status" value="1"/>
</dbReference>
<evidence type="ECO:0000259" key="7">
    <source>
        <dbReference type="Pfam" id="PF02706"/>
    </source>
</evidence>
<dbReference type="OrthoDB" id="7504426at2"/>
<organism evidence="8 9">
    <name type="scientific">Sphingomonas mucosissima</name>
    <dbReference type="NCBI Taxonomy" id="370959"/>
    <lineage>
        <taxon>Bacteria</taxon>
        <taxon>Pseudomonadati</taxon>
        <taxon>Pseudomonadota</taxon>
        <taxon>Alphaproteobacteria</taxon>
        <taxon>Sphingomonadales</taxon>
        <taxon>Sphingomonadaceae</taxon>
        <taxon>Sphingomonas</taxon>
    </lineage>
</organism>
<dbReference type="PANTHER" id="PTHR32309:SF31">
    <property type="entry name" value="CAPSULAR EXOPOLYSACCHARIDE FAMILY"/>
    <property type="match status" value="1"/>
</dbReference>
<sequence length="456" mass="48837">MTCLSSASGSFDRGAAMTPVQLLRMLRARLWLIVVMAVAAGMAGAVAAKWMPTRYESRSRIVVDMLKADPVTGEALPPRTLETFLAAQVELIRDPRVTRRVVDHFDWAQSPALRAAHQRAVQAGTGLSLRDWLAEDVSQRTRATLTRNSPILEITYSSNVPETARRGADAVRDAFIAEALDTKRREAAHNAVWFGEQVKALKARLTAAEQRKASFERANNIVLQDDNVDAESSKLRALASSAPAAPALAAAPAVAPSSTQLAQVDAQLAAARQSMGRNHPQIIAMQQQRAALSAAVNRELAASRTAGRASAGSAHADLGAQTQKVLAQRGLVDEARRLAGDVTVLREQVAKTMQRAADFELQAQSTEAGFRKLGAAGLPRAPVMPSRWLLLLAGLAVGAVAGLVVAVLLELLRRRVRGPEDLSAAGLPVIGSLPRPAHRKLWPHGLPFSFARRVAA</sequence>
<dbReference type="AlphaFoldDB" id="A0A245ZRU6"/>
<protein>
    <submittedName>
        <fullName evidence="8">Putative tyrosine-protein kinase in cps region</fullName>
        <ecNumber evidence="8">2.7.10.-</ecNumber>
    </submittedName>
</protein>
<keyword evidence="8" id="KW-0418">Kinase</keyword>
<keyword evidence="9" id="KW-1185">Reference proteome</keyword>
<comment type="subcellular location">
    <subcellularLocation>
        <location evidence="1">Cell membrane</location>
        <topology evidence="1">Multi-pass membrane protein</topology>
    </subcellularLocation>
</comment>
<evidence type="ECO:0000256" key="2">
    <source>
        <dbReference type="ARBA" id="ARBA00022475"/>
    </source>
</evidence>
<dbReference type="GO" id="GO:0016301">
    <property type="term" value="F:kinase activity"/>
    <property type="evidence" value="ECO:0007669"/>
    <property type="project" value="UniProtKB-KW"/>
</dbReference>
<accession>A0A245ZRU6</accession>
<evidence type="ECO:0000256" key="1">
    <source>
        <dbReference type="ARBA" id="ARBA00004651"/>
    </source>
</evidence>
<keyword evidence="2" id="KW-1003">Cell membrane</keyword>
<reference evidence="8 9" key="1">
    <citation type="submission" date="2017-03" db="EMBL/GenBank/DDBJ databases">
        <title>Genome sequence of Sphingomonas mucosissima DSM 17494.</title>
        <authorList>
            <person name="Poehlein A."/>
            <person name="Wuebbeler J.H."/>
            <person name="Steinbuechel A."/>
            <person name="Daniel R."/>
        </authorList>
    </citation>
    <scope>NUCLEOTIDE SEQUENCE [LARGE SCALE GENOMIC DNA]</scope>
    <source>
        <strain evidence="8 9">DSM 17494</strain>
    </source>
</reference>
<dbReference type="GO" id="GO:0005886">
    <property type="term" value="C:plasma membrane"/>
    <property type="evidence" value="ECO:0007669"/>
    <property type="project" value="UniProtKB-SubCell"/>
</dbReference>
<dbReference type="EC" id="2.7.10.-" evidence="8"/>
<name>A0A245ZRU6_9SPHN</name>
<evidence type="ECO:0000256" key="4">
    <source>
        <dbReference type="ARBA" id="ARBA00022989"/>
    </source>
</evidence>
<evidence type="ECO:0000256" key="6">
    <source>
        <dbReference type="SAM" id="Phobius"/>
    </source>
</evidence>
<evidence type="ECO:0000256" key="3">
    <source>
        <dbReference type="ARBA" id="ARBA00022692"/>
    </source>
</evidence>
<dbReference type="InterPro" id="IPR050445">
    <property type="entry name" value="Bact_polysacc_biosynth/exp"/>
</dbReference>